<evidence type="ECO:0000313" key="1">
    <source>
        <dbReference type="EMBL" id="EDP52109.1"/>
    </source>
</evidence>
<dbReference type="HOGENOM" id="CLU_1992108_0_0_1"/>
<evidence type="ECO:0000313" key="2">
    <source>
        <dbReference type="Proteomes" id="UP000001699"/>
    </source>
</evidence>
<reference evidence="1 2" key="1">
    <citation type="journal article" date="2008" name="PLoS Genet.">
        <title>Genomic islands in the pathogenic filamentous fungus Aspergillus fumigatus.</title>
        <authorList>
            <person name="Fedorova N.D."/>
            <person name="Khaldi N."/>
            <person name="Joardar V.S."/>
            <person name="Maiti R."/>
            <person name="Amedeo P."/>
            <person name="Anderson M.J."/>
            <person name="Crabtree J."/>
            <person name="Silva J.C."/>
            <person name="Badger J.H."/>
            <person name="Albarraq A."/>
            <person name="Angiuoli S."/>
            <person name="Bussey H."/>
            <person name="Bowyer P."/>
            <person name="Cotty P.J."/>
            <person name="Dyer P.S."/>
            <person name="Egan A."/>
            <person name="Galens K."/>
            <person name="Fraser-Liggett C.M."/>
            <person name="Haas B.J."/>
            <person name="Inman J.M."/>
            <person name="Kent R."/>
            <person name="Lemieux S."/>
            <person name="Malavazi I."/>
            <person name="Orvis J."/>
            <person name="Roemer T."/>
            <person name="Ronning C.M."/>
            <person name="Sundaram J.P."/>
            <person name="Sutton G."/>
            <person name="Turner G."/>
            <person name="Venter J.C."/>
            <person name="White O.R."/>
            <person name="Whitty B.R."/>
            <person name="Youngman P."/>
            <person name="Wolfe K.H."/>
            <person name="Goldman G.H."/>
            <person name="Wortman J.R."/>
            <person name="Jiang B."/>
            <person name="Denning D.W."/>
            <person name="Nierman W.C."/>
        </authorList>
    </citation>
    <scope>NUCLEOTIDE SEQUENCE [LARGE SCALE GENOMIC DNA]</scope>
    <source>
        <strain evidence="2">CBS 144.89 / FGSC A1163 / CEA10</strain>
    </source>
</reference>
<keyword evidence="2" id="KW-1185">Reference proteome</keyword>
<sequence>MRVNKPFHPQMADESERIRVVLLKRLRDAEESNDRIHAVDVTSRAIATAPGVGSPYSTPWPRKHCCEMYTGGLGYRQKILRTLKLMERAPKWDPREARAIGAVVADDDRSEPTLPRIRKEYYRPS</sequence>
<protein>
    <submittedName>
        <fullName evidence="1">Uncharacterized protein</fullName>
    </submittedName>
</protein>
<gene>
    <name evidence="1" type="ORF">AFUB_061450</name>
</gene>
<dbReference type="AlphaFoldDB" id="B0Y267"/>
<dbReference type="VEuPathDB" id="FungiDB:AFUB_061450"/>
<organism evidence="1 2">
    <name type="scientific">Aspergillus fumigatus (strain CBS 144.89 / FGSC A1163 / CEA10)</name>
    <name type="common">Neosartorya fumigata</name>
    <dbReference type="NCBI Taxonomy" id="451804"/>
    <lineage>
        <taxon>Eukaryota</taxon>
        <taxon>Fungi</taxon>
        <taxon>Dikarya</taxon>
        <taxon>Ascomycota</taxon>
        <taxon>Pezizomycotina</taxon>
        <taxon>Eurotiomycetes</taxon>
        <taxon>Eurotiomycetidae</taxon>
        <taxon>Eurotiales</taxon>
        <taxon>Aspergillaceae</taxon>
        <taxon>Aspergillus</taxon>
        <taxon>Aspergillus subgen. Fumigati</taxon>
    </lineage>
</organism>
<accession>B0Y267</accession>
<dbReference type="Proteomes" id="UP000001699">
    <property type="component" value="Unassembled WGS sequence"/>
</dbReference>
<dbReference type="EMBL" id="DS499597">
    <property type="protein sequence ID" value="EDP52109.1"/>
    <property type="molecule type" value="Genomic_DNA"/>
</dbReference>
<name>B0Y267_ASPFC</name>
<proteinExistence type="predicted"/>